<proteinExistence type="predicted"/>
<sequence length="212" mass="24118">MADDRTETEEVMRRALLKALEDAGMPSGDPMALASARDLLASLVIYWSHDREDVARQAVFAQRAGRKLADEIAKDDPGAAAELSYLFGLEVGRLLAKLEFPVSPTDAEALVEWKERIESTRRNSDAYKDGLREVKREAVSYATAYLSLMDTENNMRMRGLCEVVFDHLLRIYPPTDPRHKFIPPGKEPEEEIRRWLRGKVPSYVSRRGRPRS</sequence>
<keyword evidence="2" id="KW-1185">Reference proteome</keyword>
<accession>A0A4R6HY69</accession>
<reference evidence="1 2" key="1">
    <citation type="submission" date="2019-03" db="EMBL/GenBank/DDBJ databases">
        <title>Freshwater and sediment microbial communities from various areas in North America, analyzing microbe dynamics in response to fracking.</title>
        <authorList>
            <person name="Lamendella R."/>
        </authorList>
    </citation>
    <scope>NUCLEOTIDE SEQUENCE [LARGE SCALE GENOMIC DNA]</scope>
    <source>
        <strain evidence="1 2">1_TX</strain>
    </source>
</reference>
<dbReference type="Proteomes" id="UP000295150">
    <property type="component" value="Unassembled WGS sequence"/>
</dbReference>
<gene>
    <name evidence="1" type="ORF">DFO68_10318</name>
</gene>
<evidence type="ECO:0000313" key="2">
    <source>
        <dbReference type="Proteomes" id="UP000295150"/>
    </source>
</evidence>
<organism evidence="1 2">
    <name type="scientific">Halomonas ventosae</name>
    <dbReference type="NCBI Taxonomy" id="229007"/>
    <lineage>
        <taxon>Bacteria</taxon>
        <taxon>Pseudomonadati</taxon>
        <taxon>Pseudomonadota</taxon>
        <taxon>Gammaproteobacteria</taxon>
        <taxon>Oceanospirillales</taxon>
        <taxon>Halomonadaceae</taxon>
        <taxon>Halomonas</taxon>
    </lineage>
</organism>
<name>A0A4R6HY69_9GAMM</name>
<dbReference type="AlphaFoldDB" id="A0A4R6HY69"/>
<protein>
    <submittedName>
        <fullName evidence="1">Uncharacterized protein</fullName>
    </submittedName>
</protein>
<dbReference type="EMBL" id="SNWH01000003">
    <property type="protein sequence ID" value="TDO13796.1"/>
    <property type="molecule type" value="Genomic_DNA"/>
</dbReference>
<dbReference type="RefSeq" id="WP_133482000.1">
    <property type="nucleotide sequence ID" value="NZ_SNWH01000003.1"/>
</dbReference>
<comment type="caution">
    <text evidence="1">The sequence shown here is derived from an EMBL/GenBank/DDBJ whole genome shotgun (WGS) entry which is preliminary data.</text>
</comment>
<evidence type="ECO:0000313" key="1">
    <source>
        <dbReference type="EMBL" id="TDO13796.1"/>
    </source>
</evidence>